<keyword evidence="3 8" id="KW-0963">Cytoplasm</keyword>
<keyword evidence="7 8" id="KW-0694">RNA-binding</keyword>
<dbReference type="Pfam" id="PF17876">
    <property type="entry name" value="CSD2"/>
    <property type="match status" value="1"/>
</dbReference>
<evidence type="ECO:0000256" key="6">
    <source>
        <dbReference type="ARBA" id="ARBA00022839"/>
    </source>
</evidence>
<dbReference type="SMART" id="SM00316">
    <property type="entry name" value="S1"/>
    <property type="match status" value="1"/>
</dbReference>
<dbReference type="InterPro" id="IPR013223">
    <property type="entry name" value="RNase_B_OB_dom"/>
</dbReference>
<comment type="similarity">
    <text evidence="8">Belongs to the RNR ribonuclease family. RNase R subfamily.</text>
</comment>
<dbReference type="PROSITE" id="PS01175">
    <property type="entry name" value="RIBONUCLEASE_II"/>
    <property type="match status" value="1"/>
</dbReference>
<dbReference type="InterPro" id="IPR001900">
    <property type="entry name" value="RNase_II/R"/>
</dbReference>
<feature type="domain" description="S1 motif" evidence="10">
    <location>
        <begin position="634"/>
        <end position="715"/>
    </location>
</feature>
<evidence type="ECO:0000256" key="4">
    <source>
        <dbReference type="ARBA" id="ARBA00022722"/>
    </source>
</evidence>
<dbReference type="Proteomes" id="UP000199657">
    <property type="component" value="Unassembled WGS sequence"/>
</dbReference>
<dbReference type="PANTHER" id="PTHR23355:SF9">
    <property type="entry name" value="DIS3-LIKE EXONUCLEASE 2"/>
    <property type="match status" value="1"/>
</dbReference>
<evidence type="ECO:0000256" key="9">
    <source>
        <dbReference type="SAM" id="MobiDB-lite"/>
    </source>
</evidence>
<dbReference type="EC" id="3.1.13.1" evidence="8"/>
<dbReference type="NCBIfam" id="TIGR00358">
    <property type="entry name" value="3_prime_RNase"/>
    <property type="match status" value="1"/>
</dbReference>
<evidence type="ECO:0000256" key="7">
    <source>
        <dbReference type="ARBA" id="ARBA00022884"/>
    </source>
</evidence>
<dbReference type="PROSITE" id="PS50126">
    <property type="entry name" value="S1"/>
    <property type="match status" value="1"/>
</dbReference>
<dbReference type="STRING" id="406100.SAMN04488052_101886"/>
<reference evidence="11 12" key="1">
    <citation type="submission" date="2016-10" db="EMBL/GenBank/DDBJ databases">
        <authorList>
            <person name="de Groot N.N."/>
        </authorList>
    </citation>
    <scope>NUCLEOTIDE SEQUENCE [LARGE SCALE GENOMIC DNA]</scope>
    <source>
        <strain evidence="11 12">CGMCC 1.6291</strain>
    </source>
</reference>
<evidence type="ECO:0000259" key="10">
    <source>
        <dbReference type="PROSITE" id="PS50126"/>
    </source>
</evidence>
<name>A0A1H8QYQ9_9GAMM</name>
<keyword evidence="4 8" id="KW-0540">Nuclease</keyword>
<protein>
    <recommendedName>
        <fullName evidence="8">Ribonuclease R</fullName>
        <shortName evidence="8">RNase R</shortName>
        <ecNumber evidence="8">3.1.13.1</ecNumber>
    </recommendedName>
</protein>
<dbReference type="InterPro" id="IPR004476">
    <property type="entry name" value="RNase_II/RNase_R"/>
</dbReference>
<evidence type="ECO:0000256" key="3">
    <source>
        <dbReference type="ARBA" id="ARBA00022490"/>
    </source>
</evidence>
<evidence type="ECO:0000256" key="1">
    <source>
        <dbReference type="ARBA" id="ARBA00001849"/>
    </source>
</evidence>
<dbReference type="InterPro" id="IPR040476">
    <property type="entry name" value="CSD2"/>
</dbReference>
<organism evidence="11 12">
    <name type="scientific">Aquisalimonas asiatica</name>
    <dbReference type="NCBI Taxonomy" id="406100"/>
    <lineage>
        <taxon>Bacteria</taxon>
        <taxon>Pseudomonadati</taxon>
        <taxon>Pseudomonadota</taxon>
        <taxon>Gammaproteobacteria</taxon>
        <taxon>Chromatiales</taxon>
        <taxon>Ectothiorhodospiraceae</taxon>
        <taxon>Aquisalimonas</taxon>
    </lineage>
</organism>
<dbReference type="PANTHER" id="PTHR23355">
    <property type="entry name" value="RIBONUCLEASE"/>
    <property type="match status" value="1"/>
</dbReference>
<evidence type="ECO:0000313" key="11">
    <source>
        <dbReference type="EMBL" id="SEO59449.1"/>
    </source>
</evidence>
<gene>
    <name evidence="8" type="primary">rnr</name>
    <name evidence="11" type="ORF">SAMN04488052_101886</name>
</gene>
<proteinExistence type="inferred from homology"/>
<dbReference type="Pfam" id="PF00773">
    <property type="entry name" value="RNB"/>
    <property type="match status" value="1"/>
</dbReference>
<keyword evidence="5 8" id="KW-0378">Hydrolase</keyword>
<dbReference type="GO" id="GO:0008859">
    <property type="term" value="F:exoribonuclease II activity"/>
    <property type="evidence" value="ECO:0007669"/>
    <property type="project" value="UniProtKB-UniRule"/>
</dbReference>
<dbReference type="GO" id="GO:0003723">
    <property type="term" value="F:RNA binding"/>
    <property type="evidence" value="ECO:0007669"/>
    <property type="project" value="UniProtKB-UniRule"/>
</dbReference>
<evidence type="ECO:0000256" key="2">
    <source>
        <dbReference type="ARBA" id="ARBA00004496"/>
    </source>
</evidence>
<comment type="function">
    <text evidence="8">3'-5' exoribonuclease that releases 5'-nucleoside monophosphates and is involved in maturation of structured RNAs.</text>
</comment>
<dbReference type="InterPro" id="IPR012340">
    <property type="entry name" value="NA-bd_OB-fold"/>
</dbReference>
<dbReference type="AlphaFoldDB" id="A0A1H8QYQ9"/>
<dbReference type="HAMAP" id="MF_01895">
    <property type="entry name" value="RNase_R"/>
    <property type="match status" value="1"/>
</dbReference>
<dbReference type="EMBL" id="FOEG01000001">
    <property type="protein sequence ID" value="SEO59449.1"/>
    <property type="molecule type" value="Genomic_DNA"/>
</dbReference>
<keyword evidence="12" id="KW-1185">Reference proteome</keyword>
<dbReference type="InterPro" id="IPR022966">
    <property type="entry name" value="RNase_II/R_CS"/>
</dbReference>
<dbReference type="NCBIfam" id="TIGR02063">
    <property type="entry name" value="RNase_R"/>
    <property type="match status" value="1"/>
</dbReference>
<dbReference type="InterPro" id="IPR050180">
    <property type="entry name" value="RNR_Ribonuclease"/>
</dbReference>
<dbReference type="CDD" id="cd04471">
    <property type="entry name" value="S1_RNase_R"/>
    <property type="match status" value="1"/>
</dbReference>
<dbReference type="InterPro" id="IPR011805">
    <property type="entry name" value="RNase_R"/>
</dbReference>
<feature type="region of interest" description="Disordered" evidence="9">
    <location>
        <begin position="721"/>
        <end position="764"/>
    </location>
</feature>
<dbReference type="InterPro" id="IPR011129">
    <property type="entry name" value="CSD"/>
</dbReference>
<dbReference type="Gene3D" id="2.40.50.140">
    <property type="entry name" value="Nucleic acid-binding proteins"/>
    <property type="match status" value="2"/>
</dbReference>
<dbReference type="GO" id="GO:0006402">
    <property type="term" value="P:mRNA catabolic process"/>
    <property type="evidence" value="ECO:0007669"/>
    <property type="project" value="TreeGrafter"/>
</dbReference>
<comment type="catalytic activity">
    <reaction evidence="1 8">
        <text>Exonucleolytic cleavage in the 3'- to 5'-direction to yield nucleoside 5'-phosphates.</text>
        <dbReference type="EC" id="3.1.13.1"/>
    </reaction>
</comment>
<accession>A0A1H8QYQ9</accession>
<dbReference type="InterPro" id="IPR003029">
    <property type="entry name" value="S1_domain"/>
</dbReference>
<feature type="compositionally biased region" description="Basic residues" evidence="9">
    <location>
        <begin position="754"/>
        <end position="764"/>
    </location>
</feature>
<dbReference type="Pfam" id="PF00575">
    <property type="entry name" value="S1"/>
    <property type="match status" value="1"/>
</dbReference>
<evidence type="ECO:0000256" key="8">
    <source>
        <dbReference type="HAMAP-Rule" id="MF_01895"/>
    </source>
</evidence>
<keyword evidence="6 8" id="KW-0269">Exonuclease</keyword>
<dbReference type="GO" id="GO:0005829">
    <property type="term" value="C:cytosol"/>
    <property type="evidence" value="ECO:0007669"/>
    <property type="project" value="UniProtKB-ARBA"/>
</dbReference>
<dbReference type="SMART" id="SM00955">
    <property type="entry name" value="RNB"/>
    <property type="match status" value="1"/>
</dbReference>
<comment type="subcellular location">
    <subcellularLocation>
        <location evidence="2 8">Cytoplasm</location>
    </subcellularLocation>
</comment>
<evidence type="ECO:0000256" key="5">
    <source>
        <dbReference type="ARBA" id="ARBA00022801"/>
    </source>
</evidence>
<dbReference type="Pfam" id="PF08206">
    <property type="entry name" value="OB_RNB"/>
    <property type="match status" value="1"/>
</dbReference>
<dbReference type="SUPFAM" id="SSF50249">
    <property type="entry name" value="Nucleic acid-binding proteins"/>
    <property type="match status" value="4"/>
</dbReference>
<dbReference type="SMART" id="SM00357">
    <property type="entry name" value="CSP"/>
    <property type="match status" value="2"/>
</dbReference>
<sequence>MDPYREREAQKYDNPVPSREHLMTFIADQARPLTRDELAQALGLSDPDSLEGLRRRLIAMERDGQVVRNRRRGYVLVDNEELVRGRVIGHQDGYGQLAPDVGGERIFISPRDMRLVMHGDRAVVRVTGVNHEGQPSGILVDVIQRANKTVVGRFFQESGVGFVVPSNKRMHHDIIVPSQSQQNAGNGELVVVQITQQPQARRQPIGEVIQVLGEHIRPGTEIETAQLIYGIPVEWPEAVTKELERLPDEVPEADKKGRKDLRNLPLITIDGADARDFDDAVYAEPKPSGWRLVVAIADVSHYVKPGSALDKEARNRGNSVYFPRNVVPMLPEKLSNGLCSLNPDVDRLCMVCDMLITTGGEIRRSTFYRAVMRSHARMIYEDVARILVDQDEALQAKYAPILPQLDHLYGVYESLRKARNRRGAIDFETTETQILFDDHGSIADIRPTERTDAHRLIEECMLAANQATARYLLKQRLPTLFRNHDGPDEDRLDNLNRFLAETGLALGGGDDPQPADYAKLLRSVQNRPDRHLIQTVMLRSLQQAVYHPVNSGHFGLAMEEYAHFTSPIRRYPDLLVHRGIAHVIEGGKGTTFPVGQDELLGLGEQCSMTERRADEATRDAESILKCQYIRDKVGQEYDGVVTGVTGFGLFVELDGLYVDGLVHVTQLENDFFRFDPIGHHLTGERTGRVYRLTDRVRVRIDKVDPDERKVDLAMLGPLDANGELAEPVTDGSRGGRKPGKGGKGGPGKRDGGKGRRRRSGGKKQ</sequence>
<evidence type="ECO:0000313" key="12">
    <source>
        <dbReference type="Proteomes" id="UP000199657"/>
    </source>
</evidence>